<dbReference type="EMBL" id="WQRF01000002">
    <property type="protein sequence ID" value="MVS99269.1"/>
    <property type="molecule type" value="Genomic_DNA"/>
</dbReference>
<evidence type="ECO:0000313" key="2">
    <source>
        <dbReference type="Proteomes" id="UP000438106"/>
    </source>
</evidence>
<sequence length="110" mass="12519">MKPKETIYYRIAAHAVAYARLEAACDPADEMSAKERGQKVTPEALAERDAADSGEIAAFEEFLAYVPASRLCLIRKVEYLQYALRGRDTLDRDELGTFLHSLRQFRPHED</sequence>
<dbReference type="AlphaFoldDB" id="A0A7X3FR64"/>
<protein>
    <submittedName>
        <fullName evidence="1">Uncharacterized protein</fullName>
    </submittedName>
</protein>
<organism evidence="1 2">
    <name type="scientific">Devosia marina</name>
    <dbReference type="NCBI Taxonomy" id="2683198"/>
    <lineage>
        <taxon>Bacteria</taxon>
        <taxon>Pseudomonadati</taxon>
        <taxon>Pseudomonadota</taxon>
        <taxon>Alphaproteobacteria</taxon>
        <taxon>Hyphomicrobiales</taxon>
        <taxon>Devosiaceae</taxon>
        <taxon>Devosia</taxon>
    </lineage>
</organism>
<gene>
    <name evidence="1" type="ORF">GO014_09575</name>
</gene>
<dbReference type="Proteomes" id="UP000438106">
    <property type="component" value="Unassembled WGS sequence"/>
</dbReference>
<reference evidence="1 2" key="1">
    <citation type="submission" date="2019-12" db="EMBL/GenBank/DDBJ databases">
        <title>Devosia maris sp. nov., isolated from the deep seawater.</title>
        <authorList>
            <person name="Liu Y."/>
        </authorList>
    </citation>
    <scope>NUCLEOTIDE SEQUENCE [LARGE SCALE GENOMIC DNA]</scope>
    <source>
        <strain evidence="1 2">L53-10-65</strain>
    </source>
</reference>
<accession>A0A7X3FR64</accession>
<name>A0A7X3FR64_9HYPH</name>
<proteinExistence type="predicted"/>
<evidence type="ECO:0000313" key="1">
    <source>
        <dbReference type="EMBL" id="MVS99269.1"/>
    </source>
</evidence>
<keyword evidence="2" id="KW-1185">Reference proteome</keyword>
<dbReference type="RefSeq" id="WP_157290142.1">
    <property type="nucleotide sequence ID" value="NZ_WQRF01000002.1"/>
</dbReference>
<comment type="caution">
    <text evidence="1">The sequence shown here is derived from an EMBL/GenBank/DDBJ whole genome shotgun (WGS) entry which is preliminary data.</text>
</comment>